<reference evidence="3" key="1">
    <citation type="submission" date="2022-08" db="EMBL/GenBank/DDBJ databases">
        <authorList>
            <person name="Gutierrez-Valencia J."/>
        </authorList>
    </citation>
    <scope>NUCLEOTIDE SEQUENCE</scope>
</reference>
<keyword evidence="4" id="KW-1185">Reference proteome</keyword>
<name>A0AAV0RD58_9ROSI</name>
<dbReference type="AlphaFoldDB" id="A0AAV0RD58"/>
<protein>
    <submittedName>
        <fullName evidence="3">Uncharacterized protein</fullName>
    </submittedName>
</protein>
<gene>
    <name evidence="3" type="ORF">LITE_LOCUS47182</name>
</gene>
<dbReference type="EMBL" id="CAMGYJ010000010">
    <property type="protein sequence ID" value="CAI0554392.1"/>
    <property type="molecule type" value="Genomic_DNA"/>
</dbReference>
<proteinExistence type="predicted"/>
<feature type="coiled-coil region" evidence="1">
    <location>
        <begin position="54"/>
        <end position="88"/>
    </location>
</feature>
<evidence type="ECO:0000256" key="2">
    <source>
        <dbReference type="SAM" id="MobiDB-lite"/>
    </source>
</evidence>
<evidence type="ECO:0000313" key="3">
    <source>
        <dbReference type="EMBL" id="CAI0554392.1"/>
    </source>
</evidence>
<feature type="compositionally biased region" description="Polar residues" evidence="2">
    <location>
        <begin position="1"/>
        <end position="12"/>
    </location>
</feature>
<comment type="caution">
    <text evidence="3">The sequence shown here is derived from an EMBL/GenBank/DDBJ whole genome shotgun (WGS) entry which is preliminary data.</text>
</comment>
<evidence type="ECO:0000313" key="4">
    <source>
        <dbReference type="Proteomes" id="UP001154282"/>
    </source>
</evidence>
<sequence length="93" mass="10845">MIEQISRSNYSDNEMEQSVHETVSSMKRAKAKAAADSGEWKVAYVRLVIGELELRLLDMELTRISEEEEEIEAELQRLMDQKRELSQQQHYAS</sequence>
<organism evidence="3 4">
    <name type="scientific">Linum tenue</name>
    <dbReference type="NCBI Taxonomy" id="586396"/>
    <lineage>
        <taxon>Eukaryota</taxon>
        <taxon>Viridiplantae</taxon>
        <taxon>Streptophyta</taxon>
        <taxon>Embryophyta</taxon>
        <taxon>Tracheophyta</taxon>
        <taxon>Spermatophyta</taxon>
        <taxon>Magnoliopsida</taxon>
        <taxon>eudicotyledons</taxon>
        <taxon>Gunneridae</taxon>
        <taxon>Pentapetalae</taxon>
        <taxon>rosids</taxon>
        <taxon>fabids</taxon>
        <taxon>Malpighiales</taxon>
        <taxon>Linaceae</taxon>
        <taxon>Linum</taxon>
    </lineage>
</organism>
<feature type="region of interest" description="Disordered" evidence="2">
    <location>
        <begin position="1"/>
        <end position="37"/>
    </location>
</feature>
<evidence type="ECO:0000256" key="1">
    <source>
        <dbReference type="SAM" id="Coils"/>
    </source>
</evidence>
<accession>A0AAV0RD58</accession>
<dbReference type="Proteomes" id="UP001154282">
    <property type="component" value="Unassembled WGS sequence"/>
</dbReference>
<keyword evidence="1" id="KW-0175">Coiled coil</keyword>